<sequence length="518" mass="58561">MATERQMELFASAASTSAVPPLAVEPAATGRDDILVEMVKLKLSQQGDEDGSSSMAIFRVPAHVRDANKELYEPRLVSIGPYYRGREALRTMEQHKWRYLRELLDAHPKVSLADCARAVRKKEVQARRCYSDKHVNCNNAGSGGNDIHDGQQSRPTDFAEMLLLDGCFILQFFRKLHRNEADKLYDVGWGLGLLHSDLLLLENQIPFFVLEDLFELFFVPEAEKFHIFSLILPRLGLGDSTFFSQQQLTDEQVADRRPIDHLLHLFHVAFVPTVEHMVSAQDSQPRLFLQFVAQVREQCIRLKKNAVAVFRNSILADNNGAQPAPPPLVVVVVVPSVTMLREAGVRFKEKKSPRHMFDLTFDKGKGVMEIPRIEVEQASKPLLVNLIAFEQTTVDLRLLSSYTALMGFLVKTGKDVEQLQKWGIMDNLLSSDDDAATSFFHHLGDCCCLDYSEHHFTEIFTDLDQYHKAGWNKHKAKFLREYCSSPWAIIAGTAAALLFLFGVFKLAVTINGLVHHGR</sequence>
<dbReference type="Proteomes" id="UP001497457">
    <property type="component" value="Chromosome 9rd"/>
</dbReference>
<proteinExistence type="predicted"/>
<dbReference type="AlphaFoldDB" id="A0ABC9GQ29"/>
<evidence type="ECO:0000256" key="1">
    <source>
        <dbReference type="SAM" id="Phobius"/>
    </source>
</evidence>
<dbReference type="Pfam" id="PF03140">
    <property type="entry name" value="DUF247"/>
    <property type="match status" value="1"/>
</dbReference>
<feature type="transmembrane region" description="Helical" evidence="1">
    <location>
        <begin position="487"/>
        <end position="508"/>
    </location>
</feature>
<dbReference type="EMBL" id="OZ075119">
    <property type="protein sequence ID" value="CAL5097865.1"/>
    <property type="molecule type" value="Genomic_DNA"/>
</dbReference>
<dbReference type="InterPro" id="IPR004158">
    <property type="entry name" value="DUF247_pln"/>
</dbReference>
<keyword evidence="1" id="KW-1133">Transmembrane helix</keyword>
<organism evidence="2 3">
    <name type="scientific">Urochloa decumbens</name>
    <dbReference type="NCBI Taxonomy" id="240449"/>
    <lineage>
        <taxon>Eukaryota</taxon>
        <taxon>Viridiplantae</taxon>
        <taxon>Streptophyta</taxon>
        <taxon>Embryophyta</taxon>
        <taxon>Tracheophyta</taxon>
        <taxon>Spermatophyta</taxon>
        <taxon>Magnoliopsida</taxon>
        <taxon>Liliopsida</taxon>
        <taxon>Poales</taxon>
        <taxon>Poaceae</taxon>
        <taxon>PACMAD clade</taxon>
        <taxon>Panicoideae</taxon>
        <taxon>Panicodae</taxon>
        <taxon>Paniceae</taxon>
        <taxon>Melinidinae</taxon>
        <taxon>Urochloa</taxon>
    </lineage>
</organism>
<keyword evidence="1" id="KW-0472">Membrane</keyword>
<accession>A0ABC9GQ29</accession>
<evidence type="ECO:0000313" key="3">
    <source>
        <dbReference type="Proteomes" id="UP001497457"/>
    </source>
</evidence>
<name>A0ABC9GQ29_9POAL</name>
<reference evidence="2" key="1">
    <citation type="submission" date="2024-10" db="EMBL/GenBank/DDBJ databases">
        <authorList>
            <person name="Ryan C."/>
        </authorList>
    </citation>
    <scope>NUCLEOTIDE SEQUENCE [LARGE SCALE GENOMIC DNA]</scope>
</reference>
<keyword evidence="1" id="KW-0812">Transmembrane</keyword>
<keyword evidence="3" id="KW-1185">Reference proteome</keyword>
<evidence type="ECO:0000313" key="2">
    <source>
        <dbReference type="EMBL" id="CAL5097865.1"/>
    </source>
</evidence>
<dbReference type="PANTHER" id="PTHR31170:SF25">
    <property type="entry name" value="BNAA09G04570D PROTEIN"/>
    <property type="match status" value="1"/>
</dbReference>
<protein>
    <submittedName>
        <fullName evidence="2">Uncharacterized protein</fullName>
    </submittedName>
</protein>
<dbReference type="PANTHER" id="PTHR31170">
    <property type="entry name" value="BNAC04G53230D PROTEIN"/>
    <property type="match status" value="1"/>
</dbReference>
<gene>
    <name evidence="2" type="ORF">URODEC1_LOCUS117892</name>
</gene>